<proteinExistence type="predicted"/>
<gene>
    <name evidence="2" type="ORF">R1flu_003671</name>
</gene>
<evidence type="ECO:0000313" key="2">
    <source>
        <dbReference type="EMBL" id="KAL2623466.1"/>
    </source>
</evidence>
<comment type="caution">
    <text evidence="2">The sequence shown here is derived from an EMBL/GenBank/DDBJ whole genome shotgun (WGS) entry which is preliminary data.</text>
</comment>
<sequence>MTDSVFQEASPSFGRPKRAIIVLGASMDDYHGYPNYLQSASDARFLLVIRSIPDAMFVGRHLPELGDQRASGSSSIGGSNRREHSDGFPRKAVARPKGSSSRKLAEASMTTASSCRERKTKATGKGLQVVWARGQGVVRRSARLWGSLGGPNPIGSALPFGILKSSAPAGKGEIPPWTTNPGMLEATEDSTISSSDSASALSVTRLVIGPCWLSSRHSTWFLVVGPNGLGDSTAHGNHSPVCVKSGVSRTCDAPNPWLASLGHCLGVSLAECSGHYLFYPLIPGFALIASHAPRSFRLPLTACLVCNFVVASLPGSRTRGPTCLSPVFVVSAIGVHVDIGRVHSVFADVSAYRVCPVDVLPQASNSPIISPLPRRHDHAIRLRPLTEINRVNSSDLRSLPPANGLWRKTPPLSRPI</sequence>
<dbReference type="EMBL" id="JBHFFA010000006">
    <property type="protein sequence ID" value="KAL2623466.1"/>
    <property type="molecule type" value="Genomic_DNA"/>
</dbReference>
<keyword evidence="3" id="KW-1185">Reference proteome</keyword>
<evidence type="ECO:0000313" key="3">
    <source>
        <dbReference type="Proteomes" id="UP001605036"/>
    </source>
</evidence>
<organism evidence="2 3">
    <name type="scientific">Riccia fluitans</name>
    <dbReference type="NCBI Taxonomy" id="41844"/>
    <lineage>
        <taxon>Eukaryota</taxon>
        <taxon>Viridiplantae</taxon>
        <taxon>Streptophyta</taxon>
        <taxon>Embryophyta</taxon>
        <taxon>Marchantiophyta</taxon>
        <taxon>Marchantiopsida</taxon>
        <taxon>Marchantiidae</taxon>
        <taxon>Marchantiales</taxon>
        <taxon>Ricciaceae</taxon>
        <taxon>Riccia</taxon>
    </lineage>
</organism>
<feature type="region of interest" description="Disordered" evidence="1">
    <location>
        <begin position="67"/>
        <end position="121"/>
    </location>
</feature>
<accession>A0ABD1Y9M5</accession>
<dbReference type="AlphaFoldDB" id="A0ABD1Y9M5"/>
<evidence type="ECO:0000256" key="1">
    <source>
        <dbReference type="SAM" id="MobiDB-lite"/>
    </source>
</evidence>
<name>A0ABD1Y9M5_9MARC</name>
<reference evidence="2 3" key="1">
    <citation type="submission" date="2024-09" db="EMBL/GenBank/DDBJ databases">
        <title>Chromosome-scale assembly of Riccia fluitans.</title>
        <authorList>
            <person name="Paukszto L."/>
            <person name="Sawicki J."/>
            <person name="Karawczyk K."/>
            <person name="Piernik-Szablinska J."/>
            <person name="Szczecinska M."/>
            <person name="Mazdziarz M."/>
        </authorList>
    </citation>
    <scope>NUCLEOTIDE SEQUENCE [LARGE SCALE GENOMIC DNA]</scope>
    <source>
        <strain evidence="2">Rf_01</strain>
        <tissue evidence="2">Aerial parts of the thallus</tissue>
    </source>
</reference>
<feature type="compositionally biased region" description="Polar residues" evidence="1">
    <location>
        <begin position="98"/>
        <end position="114"/>
    </location>
</feature>
<protein>
    <submittedName>
        <fullName evidence="2">Uncharacterized protein</fullName>
    </submittedName>
</protein>
<dbReference type="Proteomes" id="UP001605036">
    <property type="component" value="Unassembled WGS sequence"/>
</dbReference>
<feature type="compositionally biased region" description="Basic and acidic residues" evidence="1">
    <location>
        <begin position="80"/>
        <end position="89"/>
    </location>
</feature>